<feature type="compositionally biased region" description="Low complexity" evidence="1">
    <location>
        <begin position="138"/>
        <end position="148"/>
    </location>
</feature>
<keyword evidence="2" id="KW-0812">Transmembrane</keyword>
<dbReference type="SUPFAM" id="SSF48452">
    <property type="entry name" value="TPR-like"/>
    <property type="match status" value="1"/>
</dbReference>
<dbReference type="Gene3D" id="1.25.40.10">
    <property type="entry name" value="Tetratricopeptide repeat domain"/>
    <property type="match status" value="1"/>
</dbReference>
<evidence type="ECO:0008006" key="5">
    <source>
        <dbReference type="Google" id="ProtNLM"/>
    </source>
</evidence>
<comment type="caution">
    <text evidence="3">The sequence shown here is derived from an EMBL/GenBank/DDBJ whole genome shotgun (WGS) entry which is preliminary data.</text>
</comment>
<evidence type="ECO:0000256" key="2">
    <source>
        <dbReference type="SAM" id="Phobius"/>
    </source>
</evidence>
<dbReference type="AlphaFoldDB" id="A0A432Z9V9"/>
<sequence>MSVINRMLRDLDARQQHERQGSYTPAAQAPQARSWGWVVVVSVLVLVGLGSTVWWWFGTQGEEVPILTETSVEATEVQPVATTPVVVVAQDPERTSKPAREITPEAVVETTVAVEEAPVALASEPEPTSAPVLAAAQNTAQDKAAQPTAAPPPAPTDTTASGTMEVERVALSAEELAVVKLKQAREALQNGQRERAERLFEQVLALVPGHVEARSELAAYWYGRGQIASALAVLEQGLQIQPQQSRWQLLYARILLESGSYLAVMSALASFDLEAAEASDILQLRATAANELRRFSTAAQDYQALAQRTLQGRWWLAAAVAYEDAGQKSRAAESYTQALQRNDLNQDAQRYAQQRLDVLGEQ</sequence>
<dbReference type="Pfam" id="PF14559">
    <property type="entry name" value="TPR_19"/>
    <property type="match status" value="1"/>
</dbReference>
<dbReference type="InterPro" id="IPR019734">
    <property type="entry name" value="TPR_rpt"/>
</dbReference>
<dbReference type="SMART" id="SM00028">
    <property type="entry name" value="TPR"/>
    <property type="match status" value="3"/>
</dbReference>
<keyword evidence="2" id="KW-0472">Membrane</keyword>
<keyword evidence="2" id="KW-1133">Transmembrane helix</keyword>
<accession>A0A432Z9V9</accession>
<reference evidence="4" key="1">
    <citation type="journal article" date="2018" name="Front. Microbiol.">
        <title>Genome-Based Analysis Reveals the Taxonomy and Diversity of the Family Idiomarinaceae.</title>
        <authorList>
            <person name="Liu Y."/>
            <person name="Lai Q."/>
            <person name="Shao Z."/>
        </authorList>
    </citation>
    <scope>NUCLEOTIDE SEQUENCE [LARGE SCALE GENOMIC DNA]</scope>
    <source>
        <strain evidence="4">c121</strain>
    </source>
</reference>
<organism evidence="3 4">
    <name type="scientific">Pseudidiomarina sediminum</name>
    <dbReference type="NCBI Taxonomy" id="431675"/>
    <lineage>
        <taxon>Bacteria</taxon>
        <taxon>Pseudomonadati</taxon>
        <taxon>Pseudomonadota</taxon>
        <taxon>Gammaproteobacteria</taxon>
        <taxon>Alteromonadales</taxon>
        <taxon>Idiomarinaceae</taxon>
        <taxon>Pseudidiomarina</taxon>
    </lineage>
</organism>
<protein>
    <recommendedName>
        <fullName evidence="5">Tetratricopeptide repeat-like domain-containing protein</fullName>
    </recommendedName>
</protein>
<name>A0A432Z9V9_9GAMM</name>
<gene>
    <name evidence="3" type="ORF">CWI80_05250</name>
</gene>
<feature type="region of interest" description="Disordered" evidence="1">
    <location>
        <begin position="138"/>
        <end position="160"/>
    </location>
</feature>
<dbReference type="EMBL" id="PIQE01000001">
    <property type="protein sequence ID" value="RUO74744.1"/>
    <property type="molecule type" value="Genomic_DNA"/>
</dbReference>
<evidence type="ECO:0000313" key="3">
    <source>
        <dbReference type="EMBL" id="RUO74744.1"/>
    </source>
</evidence>
<evidence type="ECO:0000313" key="4">
    <source>
        <dbReference type="Proteomes" id="UP000287022"/>
    </source>
</evidence>
<keyword evidence="4" id="KW-1185">Reference proteome</keyword>
<proteinExistence type="predicted"/>
<evidence type="ECO:0000256" key="1">
    <source>
        <dbReference type="SAM" id="MobiDB-lite"/>
    </source>
</evidence>
<dbReference type="STRING" id="1122124.GCA_000423165_00350"/>
<feature type="transmembrane region" description="Helical" evidence="2">
    <location>
        <begin position="35"/>
        <end position="57"/>
    </location>
</feature>
<dbReference type="RefSeq" id="WP_026861417.1">
    <property type="nucleotide sequence ID" value="NZ_PIQE01000001.1"/>
</dbReference>
<dbReference type="Proteomes" id="UP000287022">
    <property type="component" value="Unassembled WGS sequence"/>
</dbReference>
<dbReference type="InterPro" id="IPR011990">
    <property type="entry name" value="TPR-like_helical_dom_sf"/>
</dbReference>